<comment type="caution">
    <text evidence="2">The sequence shown here is derived from an EMBL/GenBank/DDBJ whole genome shotgun (WGS) entry which is preliminary data.</text>
</comment>
<feature type="chain" id="PRO_5047176690" description="Lipoprotein" evidence="1">
    <location>
        <begin position="25"/>
        <end position="355"/>
    </location>
</feature>
<gene>
    <name evidence="2" type="ORF">POL58_47660</name>
</gene>
<name>A0ABT5BMX4_9BACT</name>
<sequence>MIARNTSSVLVMLSMGLFAGSVLTACEVADPLPSCTPGVDCGYSFKCNNNGNKYYTFDGDVNVVEHSPPHFDVCAIIDPSVPGWEDEVKDECTARCYFLDNMAINDFNFHEICEDSNWSSVEVYETDSGEDIQCTADTDSTDWGPVWDVLGGVAQAYAETLPCDLGNNCMDYLTEQARRGFTHSGMPSIESTADVQGTIPPVTSPGPLSSVTLAGETKTVTGAAAWSTTSCGYNACPFYLAQFDLTPASSMEVSISYLSTTLRKTISSANVSLERATMGLWLPSTGDVIFPPGSLYLRLTGTVSGLSNAFGENGNYDFVYPITNFVFGTLDSGELKISHSDQDLLGGWSLTTRFN</sequence>
<keyword evidence="3" id="KW-1185">Reference proteome</keyword>
<organism evidence="2 3">
    <name type="scientific">Nannocystis radixulma</name>
    <dbReference type="NCBI Taxonomy" id="2995305"/>
    <lineage>
        <taxon>Bacteria</taxon>
        <taxon>Pseudomonadati</taxon>
        <taxon>Myxococcota</taxon>
        <taxon>Polyangia</taxon>
        <taxon>Nannocystales</taxon>
        <taxon>Nannocystaceae</taxon>
        <taxon>Nannocystis</taxon>
    </lineage>
</organism>
<feature type="signal peptide" evidence="1">
    <location>
        <begin position="1"/>
        <end position="24"/>
    </location>
</feature>
<dbReference type="Proteomes" id="UP001217838">
    <property type="component" value="Unassembled WGS sequence"/>
</dbReference>
<evidence type="ECO:0000313" key="2">
    <source>
        <dbReference type="EMBL" id="MDC0675514.1"/>
    </source>
</evidence>
<evidence type="ECO:0000256" key="1">
    <source>
        <dbReference type="SAM" id="SignalP"/>
    </source>
</evidence>
<accession>A0ABT5BMX4</accession>
<dbReference type="EMBL" id="JAQNDN010000028">
    <property type="protein sequence ID" value="MDC0675514.1"/>
    <property type="molecule type" value="Genomic_DNA"/>
</dbReference>
<evidence type="ECO:0000313" key="3">
    <source>
        <dbReference type="Proteomes" id="UP001217838"/>
    </source>
</evidence>
<protein>
    <recommendedName>
        <fullName evidence="4">Lipoprotein</fullName>
    </recommendedName>
</protein>
<dbReference type="PROSITE" id="PS51257">
    <property type="entry name" value="PROKAR_LIPOPROTEIN"/>
    <property type="match status" value="1"/>
</dbReference>
<evidence type="ECO:0008006" key="4">
    <source>
        <dbReference type="Google" id="ProtNLM"/>
    </source>
</evidence>
<keyword evidence="1" id="KW-0732">Signal</keyword>
<reference evidence="2 3" key="1">
    <citation type="submission" date="2022-11" db="EMBL/GenBank/DDBJ databases">
        <title>Minimal conservation of predation-associated metabolite biosynthetic gene clusters underscores biosynthetic potential of Myxococcota including descriptions for ten novel species: Archangium lansinium sp. nov., Myxococcus landrumus sp. nov., Nannocystis bai.</title>
        <authorList>
            <person name="Ahearne A."/>
            <person name="Stevens C."/>
            <person name="Dowd S."/>
        </authorList>
    </citation>
    <scope>NUCLEOTIDE SEQUENCE [LARGE SCALE GENOMIC DNA]</scope>
    <source>
        <strain evidence="2 3">NCELM</strain>
    </source>
</reference>
<dbReference type="RefSeq" id="WP_272010667.1">
    <property type="nucleotide sequence ID" value="NZ_JAQNDN010000028.1"/>
</dbReference>
<proteinExistence type="predicted"/>